<proteinExistence type="predicted"/>
<organism evidence="2">
    <name type="scientific">uncultured Chloroflexota bacterium</name>
    <dbReference type="NCBI Taxonomy" id="166587"/>
    <lineage>
        <taxon>Bacteria</taxon>
        <taxon>Bacillati</taxon>
        <taxon>Chloroflexota</taxon>
        <taxon>environmental samples</taxon>
    </lineage>
</organism>
<reference evidence="2" key="1">
    <citation type="submission" date="2020-02" db="EMBL/GenBank/DDBJ databases">
        <authorList>
            <person name="Meier V. D."/>
        </authorList>
    </citation>
    <scope>NUCLEOTIDE SEQUENCE</scope>
    <source>
        <strain evidence="2">AVDCRST_MAG77</strain>
    </source>
</reference>
<dbReference type="GO" id="GO:0035438">
    <property type="term" value="F:cyclic-di-GMP binding"/>
    <property type="evidence" value="ECO:0007669"/>
    <property type="project" value="InterPro"/>
</dbReference>
<dbReference type="Pfam" id="PF07238">
    <property type="entry name" value="PilZ"/>
    <property type="match status" value="1"/>
</dbReference>
<protein>
    <recommendedName>
        <fullName evidence="1">PilZ domain-containing protein</fullName>
    </recommendedName>
</protein>
<sequence>MAAGVRNLPGVRPGARIFLFAEEEEDGVATRIENFDADWLAIAAPGAGELEAPRRDGDLVELELPVPGGSLFLVGTLTGRRTSGVPQLVIRIEEVGADPGVGTSSEARRHFRQPLWLPARHLAFTRAGRGGTVQWHDAGAIVRDVSSGGASLFADAEIPLGSTVRLDCPVPLEPFGLVAMGTVVGSRQTGSHRRPRWVVSVRFDDLDRQDMSWLTNQLHRYQWLTRWRQR</sequence>
<name>A0A6J4GZA0_9CHLR</name>
<dbReference type="EMBL" id="CADCTC010000001">
    <property type="protein sequence ID" value="CAA9209977.1"/>
    <property type="molecule type" value="Genomic_DNA"/>
</dbReference>
<gene>
    <name evidence="2" type="ORF">AVDCRST_MAG77-1993</name>
</gene>
<accession>A0A6J4GZA0</accession>
<evidence type="ECO:0000313" key="2">
    <source>
        <dbReference type="EMBL" id="CAA9209977.1"/>
    </source>
</evidence>
<feature type="domain" description="PilZ" evidence="1">
    <location>
        <begin position="108"/>
        <end position="216"/>
    </location>
</feature>
<evidence type="ECO:0000259" key="1">
    <source>
        <dbReference type="Pfam" id="PF07238"/>
    </source>
</evidence>
<dbReference type="Gene3D" id="2.40.10.220">
    <property type="entry name" value="predicted glycosyltransferase like domains"/>
    <property type="match status" value="1"/>
</dbReference>
<dbReference type="InterPro" id="IPR009875">
    <property type="entry name" value="PilZ_domain"/>
</dbReference>
<dbReference type="AlphaFoldDB" id="A0A6J4GZA0"/>